<name>A0A6G0Y2U4_APHCR</name>
<comment type="caution">
    <text evidence="1">The sequence shown here is derived from an EMBL/GenBank/DDBJ whole genome shotgun (WGS) entry which is preliminary data.</text>
</comment>
<dbReference type="EMBL" id="VUJU01006550">
    <property type="protein sequence ID" value="KAF0748254.1"/>
    <property type="molecule type" value="Genomic_DNA"/>
</dbReference>
<reference evidence="1 2" key="1">
    <citation type="submission" date="2019-08" db="EMBL/GenBank/DDBJ databases">
        <title>Whole genome of Aphis craccivora.</title>
        <authorList>
            <person name="Voronova N.V."/>
            <person name="Shulinski R.S."/>
            <person name="Bandarenka Y.V."/>
            <person name="Zhorov D.G."/>
            <person name="Warner D."/>
        </authorList>
    </citation>
    <scope>NUCLEOTIDE SEQUENCE [LARGE SCALE GENOMIC DNA]</scope>
    <source>
        <strain evidence="1">180601</strain>
        <tissue evidence="1">Whole Body</tissue>
    </source>
</reference>
<gene>
    <name evidence="1" type="ORF">FWK35_00009559</name>
</gene>
<evidence type="ECO:0000313" key="2">
    <source>
        <dbReference type="Proteomes" id="UP000478052"/>
    </source>
</evidence>
<sequence length="109" mass="13217">MKIIQIDNKKLSYNQMNLMVREIKLTYKRIHIHVIPSKTEKLKLLNSKTRYYEIQFNNIEFSSKGKCPRGDRYAEDWHLSFKKDHQKHALQIIHFLTCTFHSALPEWDR</sequence>
<evidence type="ECO:0000313" key="1">
    <source>
        <dbReference type="EMBL" id="KAF0748254.1"/>
    </source>
</evidence>
<organism evidence="1 2">
    <name type="scientific">Aphis craccivora</name>
    <name type="common">Cowpea aphid</name>
    <dbReference type="NCBI Taxonomy" id="307492"/>
    <lineage>
        <taxon>Eukaryota</taxon>
        <taxon>Metazoa</taxon>
        <taxon>Ecdysozoa</taxon>
        <taxon>Arthropoda</taxon>
        <taxon>Hexapoda</taxon>
        <taxon>Insecta</taxon>
        <taxon>Pterygota</taxon>
        <taxon>Neoptera</taxon>
        <taxon>Paraneoptera</taxon>
        <taxon>Hemiptera</taxon>
        <taxon>Sternorrhyncha</taxon>
        <taxon>Aphidomorpha</taxon>
        <taxon>Aphidoidea</taxon>
        <taxon>Aphididae</taxon>
        <taxon>Aphidini</taxon>
        <taxon>Aphis</taxon>
        <taxon>Aphis</taxon>
    </lineage>
</organism>
<keyword evidence="2" id="KW-1185">Reference proteome</keyword>
<proteinExistence type="predicted"/>
<protein>
    <submittedName>
        <fullName evidence="1">Transposable element P transposase</fullName>
    </submittedName>
</protein>
<accession>A0A6G0Y2U4</accession>
<dbReference type="Proteomes" id="UP000478052">
    <property type="component" value="Unassembled WGS sequence"/>
</dbReference>
<dbReference type="AlphaFoldDB" id="A0A6G0Y2U4"/>